<dbReference type="EMBL" id="KT734862">
    <property type="protein sequence ID" value="ALF51503.1"/>
    <property type="molecule type" value="Genomic_DNA"/>
</dbReference>
<reference evidence="2 3" key="1">
    <citation type="journal article" date="2016" name="Genome Announc.">
        <title>Genome Sequences of Pseudomonas oryzihabitans Phage POR1 and Pseudomonas aeruginosa Phage PAE1.</title>
        <authorList>
            <person name="Dyson Z.A."/>
            <person name="Seviour R.J."/>
            <person name="Tucci J."/>
            <person name="Petrovski S."/>
        </authorList>
    </citation>
    <scope>NUCLEOTIDE SEQUENCE [LARGE SCALE GENOMIC DNA]</scope>
</reference>
<proteinExistence type="predicted"/>
<dbReference type="InterPro" id="IPR003615">
    <property type="entry name" value="HNH_nuc"/>
</dbReference>
<protein>
    <submittedName>
        <fullName evidence="2">Putative nuclease</fullName>
    </submittedName>
</protein>
<keyword evidence="3" id="KW-1185">Reference proteome</keyword>
<dbReference type="OrthoDB" id="21336at10239"/>
<dbReference type="SUPFAM" id="SSF54060">
    <property type="entry name" value="His-Me finger endonucleases"/>
    <property type="match status" value="1"/>
</dbReference>
<dbReference type="InterPro" id="IPR044925">
    <property type="entry name" value="His-Me_finger_sf"/>
</dbReference>
<dbReference type="Pfam" id="PF13392">
    <property type="entry name" value="HNH_3"/>
    <property type="match status" value="1"/>
</dbReference>
<evidence type="ECO:0000313" key="2">
    <source>
        <dbReference type="EMBL" id="ALF51503.1"/>
    </source>
</evidence>
<accession>A0A0N7EMH0</accession>
<dbReference type="GeneID" id="26642032"/>
<dbReference type="Gene3D" id="3.90.75.20">
    <property type="match status" value="1"/>
</dbReference>
<evidence type="ECO:0000259" key="1">
    <source>
        <dbReference type="Pfam" id="PF13392"/>
    </source>
</evidence>
<gene>
    <name evidence="2" type="ORF">PAE1_3</name>
</gene>
<name>A0A0N7EMH0_9CAUD</name>
<feature type="domain" description="HNH nuclease" evidence="1">
    <location>
        <begin position="30"/>
        <end position="75"/>
    </location>
</feature>
<dbReference type="Proteomes" id="UP000204629">
    <property type="component" value="Segment"/>
</dbReference>
<dbReference type="RefSeq" id="YP_009215694.1">
    <property type="nucleotide sequence ID" value="NC_028980.1"/>
</dbReference>
<evidence type="ECO:0000313" key="3">
    <source>
        <dbReference type="Proteomes" id="UP000204629"/>
    </source>
</evidence>
<organism evidence="2 3">
    <name type="scientific">Pseudomonas phage PAE1</name>
    <dbReference type="NCBI Taxonomy" id="1718273"/>
    <lineage>
        <taxon>Viruses</taxon>
        <taxon>Duplodnaviria</taxon>
        <taxon>Heunggongvirae</taxon>
        <taxon>Uroviricota</taxon>
        <taxon>Caudoviricetes</taxon>
        <taxon>Mesyanzhinovviridae</taxon>
        <taxon>Rabinowitzvirinae</taxon>
        <taxon>Yuavirus</taxon>
        <taxon>Yuavirus PAE1</taxon>
        <taxon>Pseudomonas virus PAE1</taxon>
    </lineage>
</organism>
<sequence length="205" mass="23978">MDPIIISDTIQEFNGTRFYKCGAYFQHKGKALHVEVWTQAHGPIPEGFEIHHRDHNRSNNALSNLELLEGSEHARHHAKERGLGEVGRQHLAKARELAKEWHGSEAGREWHKEQYQRTADALHAREERTCEECGTVFMGLIGKPERNRFCSNKCKTRWRYKSGVDNEERNCRVCGKPFMINKYWTTMTCSRSCGRKLQEKNRERQ</sequence>
<dbReference type="CDD" id="cd00085">
    <property type="entry name" value="HNHc"/>
    <property type="match status" value="1"/>
</dbReference>
<dbReference type="KEGG" id="vg:26642032"/>